<protein>
    <submittedName>
        <fullName evidence="3">Lipoprotein</fullName>
    </submittedName>
</protein>
<gene>
    <name evidence="3" type="ORF">AV903_09535</name>
</gene>
<proteinExistence type="predicted"/>
<feature type="chain" id="PRO_5016930976" evidence="1">
    <location>
        <begin position="24"/>
        <end position="179"/>
    </location>
</feature>
<dbReference type="Pfam" id="PF12883">
    <property type="entry name" value="DUF3828"/>
    <property type="match status" value="1"/>
</dbReference>
<evidence type="ECO:0000313" key="3">
    <source>
        <dbReference type="EMBL" id="AXF76237.1"/>
    </source>
</evidence>
<name>A0A345CS20_9GAMM</name>
<dbReference type="PROSITE" id="PS51257">
    <property type="entry name" value="PROKAR_LIPOPROTEIN"/>
    <property type="match status" value="1"/>
</dbReference>
<dbReference type="Proteomes" id="UP000264980">
    <property type="component" value="Chromosome"/>
</dbReference>
<evidence type="ECO:0000259" key="2">
    <source>
        <dbReference type="Pfam" id="PF12883"/>
    </source>
</evidence>
<dbReference type="NCBIfam" id="NF007824">
    <property type="entry name" value="PRK10533.1"/>
    <property type="match status" value="1"/>
</dbReference>
<keyword evidence="1" id="KW-0732">Signal</keyword>
<keyword evidence="3" id="KW-0449">Lipoprotein</keyword>
<feature type="signal peptide" evidence="1">
    <location>
        <begin position="1"/>
        <end position="23"/>
    </location>
</feature>
<organism evidence="3 4">
    <name type="scientific">Erwinia tracheiphila</name>
    <dbReference type="NCBI Taxonomy" id="65700"/>
    <lineage>
        <taxon>Bacteria</taxon>
        <taxon>Pseudomonadati</taxon>
        <taxon>Pseudomonadota</taxon>
        <taxon>Gammaproteobacteria</taxon>
        <taxon>Enterobacterales</taxon>
        <taxon>Erwiniaceae</taxon>
        <taxon>Erwinia</taxon>
    </lineage>
</organism>
<reference evidence="3 4" key="1">
    <citation type="submission" date="2016-01" db="EMBL/GenBank/DDBJ databases">
        <authorList>
            <person name="Oliw E.H."/>
        </authorList>
    </citation>
    <scope>NUCLEOTIDE SEQUENCE [LARGE SCALE GENOMIC DNA]</scope>
    <source>
        <strain evidence="3 4">MDcuke</strain>
    </source>
</reference>
<evidence type="ECO:0000313" key="4">
    <source>
        <dbReference type="Proteomes" id="UP000264980"/>
    </source>
</evidence>
<feature type="domain" description="DUF3828" evidence="2">
    <location>
        <begin position="40"/>
        <end position="162"/>
    </location>
</feature>
<dbReference type="RefSeq" id="WP_233480498.1">
    <property type="nucleotide sequence ID" value="NZ_CP013970.1"/>
</dbReference>
<evidence type="ECO:0000256" key="1">
    <source>
        <dbReference type="SAM" id="SignalP"/>
    </source>
</evidence>
<accession>A0A345CS20</accession>
<dbReference type="InterPro" id="IPR024289">
    <property type="entry name" value="DUF3828"/>
</dbReference>
<dbReference type="EMBL" id="CP013970">
    <property type="protein sequence ID" value="AXF76237.1"/>
    <property type="molecule type" value="Genomic_DNA"/>
</dbReference>
<dbReference type="AlphaFoldDB" id="A0A345CS20"/>
<sequence length="179" mass="19537">MKYQVIALLAPLLLVSACTSVQPAYKDTGTRTGPCVSGGPDSVAQQFYDLRTEHPAQGLPDAQHLATYRPYFSDRLYQTLLKAGSDTKKEASLMRGDLFSSLADGPSSARVADASTIPNGDARNIPLRVTLSREGDKSQKWQDEVLLVREGTCWTIDDIRYLSPAPHLDGGSLSQRLLK</sequence>